<dbReference type="AlphaFoldDB" id="A0A830HUJ6"/>
<protein>
    <submittedName>
        <fullName evidence="3">Uncharacterized protein</fullName>
    </submittedName>
</protein>
<feature type="region of interest" description="Disordered" evidence="1">
    <location>
        <begin position="373"/>
        <end position="461"/>
    </location>
</feature>
<dbReference type="GO" id="GO:0050308">
    <property type="term" value="F:sugar-phosphatase activity"/>
    <property type="evidence" value="ECO:0007669"/>
    <property type="project" value="TreeGrafter"/>
</dbReference>
<dbReference type="EMBL" id="BNJQ01000021">
    <property type="protein sequence ID" value="GHP08599.1"/>
    <property type="molecule type" value="Genomic_DNA"/>
</dbReference>
<dbReference type="PANTHER" id="PTHR43481:SF4">
    <property type="entry name" value="GLYCEROL-1-PHOSPHATE PHOSPHOHYDROLASE 1-RELATED"/>
    <property type="match status" value="1"/>
</dbReference>
<keyword evidence="4" id="KW-1185">Reference proteome</keyword>
<feature type="transmembrane region" description="Helical" evidence="2">
    <location>
        <begin position="69"/>
        <end position="92"/>
    </location>
</feature>
<evidence type="ECO:0000256" key="2">
    <source>
        <dbReference type="SAM" id="Phobius"/>
    </source>
</evidence>
<dbReference type="InterPro" id="IPR023214">
    <property type="entry name" value="HAD_sf"/>
</dbReference>
<evidence type="ECO:0000313" key="4">
    <source>
        <dbReference type="Proteomes" id="UP000660262"/>
    </source>
</evidence>
<dbReference type="PANTHER" id="PTHR43481">
    <property type="entry name" value="FRUCTOSE-1-PHOSPHATE PHOSPHATASE"/>
    <property type="match status" value="1"/>
</dbReference>
<evidence type="ECO:0000256" key="1">
    <source>
        <dbReference type="SAM" id="MobiDB-lite"/>
    </source>
</evidence>
<dbReference type="OrthoDB" id="40579at2759"/>
<dbReference type="NCBIfam" id="TIGR01509">
    <property type="entry name" value="HAD-SF-IA-v3"/>
    <property type="match status" value="1"/>
</dbReference>
<feature type="compositionally biased region" description="Basic residues" evidence="1">
    <location>
        <begin position="439"/>
        <end position="448"/>
    </location>
</feature>
<keyword evidence="2" id="KW-1133">Transmembrane helix</keyword>
<dbReference type="InterPro" id="IPR036412">
    <property type="entry name" value="HAD-like_sf"/>
</dbReference>
<dbReference type="InterPro" id="IPR041492">
    <property type="entry name" value="HAD_2"/>
</dbReference>
<proteinExistence type="predicted"/>
<name>A0A830HUJ6_9CHLO</name>
<sequence>MFWKKEPPPPPPPPPSLFSSAKSKVSAAAATSAAAASLAANATKDVAIKVKDKAVEIASDPEFQEKGKFAGAIVVGGIVLQTVTSVLFRAVFRRGKKHKTSKQKKVAAAQNGDVAVDSGDESSTREKVPPTGVEVAVFDIDGTLVNSVPFMWRSWQLALRRSGLRLRESDYYADTGKSAREVFAQLATQQGVKFRFDSDVRPLLQRVYNIEISNGHPHPVAVVNRLAKLHKERGHKVAVCSTSPRIQVYDALARCGLPRSFFDAVVCGEEARDATAAYRIACKRLGVDPSSIVAYDDSPHGLEAAEALGMKLVDVTLLPGYPRNKAGLGAASPNGSPVSAHGISYQLDAHCVRDASPNGSITSSPYKAIGMMNGRSRPSSPDLGALPKVSSEFDEPRPLSPGKLTYAGVQSKVAANWKHSPMRPLSSKTNGSTGEVKASNKRTTKRKLQGQFDRPSVSNFR</sequence>
<reference evidence="3" key="1">
    <citation type="submission" date="2020-10" db="EMBL/GenBank/DDBJ databases">
        <title>Unveiling of a novel bifunctional photoreceptor, Dualchrome1, isolated from a cosmopolitan green alga.</title>
        <authorList>
            <person name="Suzuki S."/>
            <person name="Kawachi M."/>
        </authorList>
    </citation>
    <scope>NUCLEOTIDE SEQUENCE</scope>
    <source>
        <strain evidence="3">NIES 2893</strain>
    </source>
</reference>
<feature type="region of interest" description="Disordered" evidence="1">
    <location>
        <begin position="1"/>
        <end position="20"/>
    </location>
</feature>
<dbReference type="InterPro" id="IPR023198">
    <property type="entry name" value="PGP-like_dom2"/>
</dbReference>
<dbReference type="SFLD" id="SFLDG01129">
    <property type="entry name" value="C1.5:_HAD__Beta-PGM__Phosphata"/>
    <property type="match status" value="1"/>
</dbReference>
<dbReference type="InterPro" id="IPR051806">
    <property type="entry name" value="HAD-like_SPP"/>
</dbReference>
<dbReference type="Gene3D" id="1.10.150.240">
    <property type="entry name" value="Putative phosphatase, domain 2"/>
    <property type="match status" value="1"/>
</dbReference>
<dbReference type="CDD" id="cd07505">
    <property type="entry name" value="HAD_BPGM-like"/>
    <property type="match status" value="1"/>
</dbReference>
<organism evidence="3 4">
    <name type="scientific">Pycnococcus provasolii</name>
    <dbReference type="NCBI Taxonomy" id="41880"/>
    <lineage>
        <taxon>Eukaryota</taxon>
        <taxon>Viridiplantae</taxon>
        <taxon>Chlorophyta</taxon>
        <taxon>Pseudoscourfieldiophyceae</taxon>
        <taxon>Pseudoscourfieldiales</taxon>
        <taxon>Pycnococcaceae</taxon>
        <taxon>Pycnococcus</taxon>
    </lineage>
</organism>
<dbReference type="Gene3D" id="3.40.50.1000">
    <property type="entry name" value="HAD superfamily/HAD-like"/>
    <property type="match status" value="1"/>
</dbReference>
<dbReference type="Pfam" id="PF13419">
    <property type="entry name" value="HAD_2"/>
    <property type="match status" value="1"/>
</dbReference>
<keyword evidence="2" id="KW-0812">Transmembrane</keyword>
<dbReference type="PRINTS" id="PR00413">
    <property type="entry name" value="HADHALOGNASE"/>
</dbReference>
<feature type="region of interest" description="Disordered" evidence="1">
    <location>
        <begin position="99"/>
        <end position="128"/>
    </location>
</feature>
<gene>
    <name evidence="3" type="ORF">PPROV_000733600</name>
</gene>
<evidence type="ECO:0000313" key="3">
    <source>
        <dbReference type="EMBL" id="GHP08599.1"/>
    </source>
</evidence>
<dbReference type="InterPro" id="IPR006439">
    <property type="entry name" value="HAD-SF_hydro_IA"/>
</dbReference>
<dbReference type="SUPFAM" id="SSF56784">
    <property type="entry name" value="HAD-like"/>
    <property type="match status" value="1"/>
</dbReference>
<keyword evidence="2" id="KW-0472">Membrane</keyword>
<comment type="caution">
    <text evidence="3">The sequence shown here is derived from an EMBL/GenBank/DDBJ whole genome shotgun (WGS) entry which is preliminary data.</text>
</comment>
<dbReference type="Proteomes" id="UP000660262">
    <property type="component" value="Unassembled WGS sequence"/>
</dbReference>
<dbReference type="SFLD" id="SFLDS00003">
    <property type="entry name" value="Haloacid_Dehalogenase"/>
    <property type="match status" value="1"/>
</dbReference>
<accession>A0A830HUJ6</accession>